<evidence type="ECO:0000313" key="2">
    <source>
        <dbReference type="EnsemblPlants" id="MELO3C035002.2.1"/>
    </source>
</evidence>
<dbReference type="AlphaFoldDB" id="A0A9I9ELC6"/>
<dbReference type="EnsemblPlants" id="MELO3C035002.2.1">
    <property type="protein sequence ID" value="MELO3C035002.2.1"/>
    <property type="gene ID" value="MELO3C035002.2"/>
</dbReference>
<dbReference type="PANTHER" id="PTHR31973">
    <property type="entry name" value="POLYPROTEIN, PUTATIVE-RELATED"/>
    <property type="match status" value="1"/>
</dbReference>
<dbReference type="Gramene" id="MELO3C035002.2.1">
    <property type="protein sequence ID" value="MELO3C035002.2.1"/>
    <property type="gene ID" value="MELO3C035002.2"/>
</dbReference>
<dbReference type="InterPro" id="IPR004332">
    <property type="entry name" value="Transposase_MuDR"/>
</dbReference>
<name>A0A9I9ELC6_CUCME</name>
<dbReference type="Pfam" id="PF03108">
    <property type="entry name" value="DBD_Tnp_Mut"/>
    <property type="match status" value="1"/>
</dbReference>
<dbReference type="PANTHER" id="PTHR31973:SF113">
    <property type="entry name" value="PROTEIN FAR1-RELATED SEQUENCE 5-LIKE"/>
    <property type="match status" value="1"/>
</dbReference>
<evidence type="ECO:0000259" key="1">
    <source>
        <dbReference type="Pfam" id="PF03108"/>
    </source>
</evidence>
<accession>A0A9I9ELC6</accession>
<reference evidence="2" key="1">
    <citation type="submission" date="2023-03" db="UniProtKB">
        <authorList>
            <consortium name="EnsemblPlants"/>
        </authorList>
    </citation>
    <scope>IDENTIFICATION</scope>
</reference>
<sequence length="258" mass="28913">MDSILECRNMRKLSQLQLNNGMKQNSLDDDDKVGHVVFRRQQGWAQRMTVLDSMTTEHGVSKFPYNDLLIVVDTVSATDMGNTPYLSSKLPRTEDSHNENGIIDLDAFESSHTGISIRVGSIFRKKSVLKKAIYMCALNNSFELVIDRSNRTSFDIRCKDSSCPWYLCASIHHGVNVSYDKAWRGHEIALNSIRGTPEDSYSRGLVHIQLKKQMMKVVDGAATKDKYLGTLIFACTIDGNSQIVPLAFAVVDSENNLS</sequence>
<feature type="domain" description="Transposase MuDR plant" evidence="1">
    <location>
        <begin position="115"/>
        <end position="172"/>
    </location>
</feature>
<protein>
    <recommendedName>
        <fullName evidence="1">Transposase MuDR plant domain-containing protein</fullName>
    </recommendedName>
</protein>
<organism evidence="2">
    <name type="scientific">Cucumis melo</name>
    <name type="common">Muskmelon</name>
    <dbReference type="NCBI Taxonomy" id="3656"/>
    <lineage>
        <taxon>Eukaryota</taxon>
        <taxon>Viridiplantae</taxon>
        <taxon>Streptophyta</taxon>
        <taxon>Embryophyta</taxon>
        <taxon>Tracheophyta</taxon>
        <taxon>Spermatophyta</taxon>
        <taxon>Magnoliopsida</taxon>
        <taxon>eudicotyledons</taxon>
        <taxon>Gunneridae</taxon>
        <taxon>Pentapetalae</taxon>
        <taxon>rosids</taxon>
        <taxon>fabids</taxon>
        <taxon>Cucurbitales</taxon>
        <taxon>Cucurbitaceae</taxon>
        <taxon>Benincaseae</taxon>
        <taxon>Cucumis</taxon>
    </lineage>
</organism>
<proteinExistence type="predicted"/>